<dbReference type="GO" id="GO:0005816">
    <property type="term" value="C:spindle pole body"/>
    <property type="evidence" value="ECO:0007669"/>
    <property type="project" value="UniProtKB-ARBA"/>
</dbReference>
<keyword evidence="11" id="KW-1185">Reference proteome</keyword>
<evidence type="ECO:0000256" key="4">
    <source>
        <dbReference type="ARBA" id="ARBA00023212"/>
    </source>
</evidence>
<proteinExistence type="inferred from homology"/>
<sequence length="918" mass="103658">MSHPTQLGALSDQLITLITGISEQDDPQNFNLCRTFTLRSFRNHKFGRTNQFDVKRSLDGLEEKFCIFNSEDLADALRDRLNELSRTSNEFIPEVLSLILHLSDQPLIKSNLKDLEFLKPPEPPPPLTWSDIIAGDPLTEDGIWDNVDFAADSSDEESIGGSQELSMAAGETQSPSASDENLGDFRTFLIATDNHGLDELRKAQFWVHQVPTKAEPTDVSLVTDGVEGLWLVTELQVVREVLFMLSGLPTSLFRISPSNGNITWDKKYASSHSSQALFHRVLDSFAMIGVKLNGLRTWTKSKQEVLLLQTFRAGVEERLRQYNGILSNIQERFMKPEQSIVVSLVEIHAEIRHRARPLLELSMIVSKLRNDSESSLRKFQHLELLFDSACLHQMIGDEQVFQFVARLFFECFQTYLKPIGIWMKEGDIQGHDNTFFIAVAETAADVNLGSIWHDQYILRQDGDGRIQAPKFLHAAASKIFTTGKSVVFLKQLGGYDGPITSGDEPKLDFQAVYQSNGLDSLAPFSELFDTAFDNWIKSKHQKSSQILRERLFSDCGLWRSLDALEYVYFLRDGALFGSISATLFEKIDRGKEAWNDQFLLTEMVQSVFGSLKCVDPKKLSVRSQPGKYGDIHSRRRSVKILGSISIAYSLPWPIANVVKRDSFPVYQRIFTFLLQVRRAMQIVERLRLLKDGSGSSISHDDDDGEAELYYALRHRLLWFSNTIYTYLTTLVLIPHTAKMRQQLSAAEDMDAIIRVHGNYVARLEDQCLLSPKLAPIYQAIISLLDLAILLSDAHAIYAGEKLFDTTNRSISIHVSQLPVASQLRHRRRKAKKSHDDTDSSSSSDEFSAEEADTSYISFQETAYGERLRKMREQFERLCGFASAGLRGVARAGGEPCWEMLAEELEWGTRGSSGTMAPA</sequence>
<dbReference type="InterPro" id="IPR059169">
    <property type="entry name" value="GCP5_N_ext"/>
</dbReference>
<feature type="region of interest" description="Disordered" evidence="6">
    <location>
        <begin position="823"/>
        <end position="848"/>
    </location>
</feature>
<evidence type="ECO:0000256" key="1">
    <source>
        <dbReference type="ARBA" id="ARBA00010337"/>
    </source>
</evidence>
<dbReference type="Pfam" id="PF17681">
    <property type="entry name" value="GCP_N_terminal"/>
    <property type="match status" value="1"/>
</dbReference>
<comment type="caution">
    <text evidence="10">The sequence shown here is derived from an EMBL/GenBank/DDBJ whole genome shotgun (WGS) entry which is preliminary data.</text>
</comment>
<feature type="compositionally biased region" description="Basic residues" evidence="6">
    <location>
        <begin position="823"/>
        <end position="832"/>
    </location>
</feature>
<feature type="domain" description="Gamma-Tubulin ring complex non-core subunit mod21 N-terminal" evidence="8">
    <location>
        <begin position="67"/>
        <end position="155"/>
    </location>
</feature>
<keyword evidence="4 5" id="KW-0206">Cytoskeleton</keyword>
<dbReference type="EMBL" id="JAGHQL010000001">
    <property type="protein sequence ID" value="KAH0547810.1"/>
    <property type="molecule type" value="Genomic_DNA"/>
</dbReference>
<gene>
    <name evidence="10" type="ORF">FGG08_000067</name>
</gene>
<evidence type="ECO:0000313" key="10">
    <source>
        <dbReference type="EMBL" id="KAH0547810.1"/>
    </source>
</evidence>
<dbReference type="CDD" id="cd22572">
    <property type="entry name" value="GCP5_NTD"/>
    <property type="match status" value="1"/>
</dbReference>
<evidence type="ECO:0000256" key="2">
    <source>
        <dbReference type="ARBA" id="ARBA00022490"/>
    </source>
</evidence>
<evidence type="ECO:0000259" key="9">
    <source>
        <dbReference type="Pfam" id="PF17681"/>
    </source>
</evidence>
<dbReference type="Gene3D" id="1.20.120.1900">
    <property type="entry name" value="Gamma-tubulin complex, C-terminal domain"/>
    <property type="match status" value="1"/>
</dbReference>
<keyword evidence="2 5" id="KW-0963">Cytoplasm</keyword>
<dbReference type="InterPro" id="IPR040457">
    <property type="entry name" value="GCP_C"/>
</dbReference>
<feature type="compositionally biased region" description="Polar residues" evidence="6">
    <location>
        <begin position="160"/>
        <end position="179"/>
    </location>
</feature>
<dbReference type="Pfam" id="PF14609">
    <property type="entry name" value="GCP5-Mod21_N"/>
    <property type="match status" value="1"/>
</dbReference>
<evidence type="ECO:0000256" key="6">
    <source>
        <dbReference type="SAM" id="MobiDB-lite"/>
    </source>
</evidence>
<dbReference type="GO" id="GO:0031122">
    <property type="term" value="P:cytoplasmic microtubule organization"/>
    <property type="evidence" value="ECO:0007669"/>
    <property type="project" value="TreeGrafter"/>
</dbReference>
<dbReference type="GO" id="GO:0043015">
    <property type="term" value="F:gamma-tubulin binding"/>
    <property type="evidence" value="ECO:0007669"/>
    <property type="project" value="InterPro"/>
</dbReference>
<evidence type="ECO:0000259" key="8">
    <source>
        <dbReference type="Pfam" id="PF14609"/>
    </source>
</evidence>
<reference evidence="10" key="1">
    <citation type="submission" date="2021-03" db="EMBL/GenBank/DDBJ databases">
        <title>Comparative genomics and phylogenomic investigation of the class Geoglossomycetes provide insights into ecological specialization and systematics.</title>
        <authorList>
            <person name="Melie T."/>
            <person name="Pirro S."/>
            <person name="Miller A.N."/>
            <person name="Quandt A."/>
        </authorList>
    </citation>
    <scope>NUCLEOTIDE SEQUENCE</scope>
    <source>
        <strain evidence="10">GBOQ0MN5Z8</strain>
    </source>
</reference>
<comment type="subcellular location">
    <subcellularLocation>
        <location evidence="5">Cytoplasm</location>
        <location evidence="5">Cytoskeleton</location>
        <location evidence="5">Microtubule organizing center</location>
    </subcellularLocation>
</comment>
<dbReference type="GO" id="GO:0051225">
    <property type="term" value="P:spindle assembly"/>
    <property type="evidence" value="ECO:0007669"/>
    <property type="project" value="TreeGrafter"/>
</dbReference>
<comment type="similarity">
    <text evidence="1 5">Belongs to the TUBGCP family.</text>
</comment>
<dbReference type="GO" id="GO:0005874">
    <property type="term" value="C:microtubule"/>
    <property type="evidence" value="ECO:0007669"/>
    <property type="project" value="UniProtKB-KW"/>
</dbReference>
<accession>A0A9P8IG35</accession>
<evidence type="ECO:0000256" key="5">
    <source>
        <dbReference type="RuleBase" id="RU363050"/>
    </source>
</evidence>
<dbReference type="GO" id="GO:0051011">
    <property type="term" value="F:microtubule minus-end binding"/>
    <property type="evidence" value="ECO:0007669"/>
    <property type="project" value="TreeGrafter"/>
</dbReference>
<evidence type="ECO:0000259" key="7">
    <source>
        <dbReference type="Pfam" id="PF04130"/>
    </source>
</evidence>
<dbReference type="Proteomes" id="UP000698800">
    <property type="component" value="Unassembled WGS sequence"/>
</dbReference>
<dbReference type="GO" id="GO:0007020">
    <property type="term" value="P:microtubule nucleation"/>
    <property type="evidence" value="ECO:0007669"/>
    <property type="project" value="InterPro"/>
</dbReference>
<dbReference type="InterPro" id="IPR032797">
    <property type="entry name" value="Mod21_N"/>
</dbReference>
<name>A0A9P8IG35_9PEZI</name>
<feature type="domain" description="Gamma tubulin complex component C-terminal" evidence="7">
    <location>
        <begin position="559"/>
        <end position="889"/>
    </location>
</feature>
<dbReference type="PANTHER" id="PTHR19302">
    <property type="entry name" value="GAMMA TUBULIN COMPLEX PROTEIN"/>
    <property type="match status" value="1"/>
</dbReference>
<protein>
    <recommendedName>
        <fullName evidence="5">Spindle pole body component</fullName>
    </recommendedName>
</protein>
<dbReference type="GO" id="GO:0000930">
    <property type="term" value="C:gamma-tubulin complex"/>
    <property type="evidence" value="ECO:0007669"/>
    <property type="project" value="TreeGrafter"/>
</dbReference>
<dbReference type="AlphaFoldDB" id="A0A9P8IG35"/>
<dbReference type="InterPro" id="IPR007259">
    <property type="entry name" value="GCP"/>
</dbReference>
<feature type="domain" description="Gamma tubulin complex component protein N-terminal" evidence="9">
    <location>
        <begin position="238"/>
        <end position="552"/>
    </location>
</feature>
<evidence type="ECO:0000313" key="11">
    <source>
        <dbReference type="Proteomes" id="UP000698800"/>
    </source>
</evidence>
<dbReference type="InterPro" id="IPR041470">
    <property type="entry name" value="GCP_N"/>
</dbReference>
<keyword evidence="3 5" id="KW-0493">Microtubule</keyword>
<dbReference type="PANTHER" id="PTHR19302:SF33">
    <property type="entry name" value="GAMMA-TUBULIN COMPLEX COMPONENT 5"/>
    <property type="match status" value="1"/>
</dbReference>
<dbReference type="OrthoDB" id="66546at2759"/>
<dbReference type="GO" id="GO:0000278">
    <property type="term" value="P:mitotic cell cycle"/>
    <property type="evidence" value="ECO:0007669"/>
    <property type="project" value="TreeGrafter"/>
</dbReference>
<dbReference type="GO" id="GO:0000922">
    <property type="term" value="C:spindle pole"/>
    <property type="evidence" value="ECO:0007669"/>
    <property type="project" value="InterPro"/>
</dbReference>
<evidence type="ECO:0000256" key="3">
    <source>
        <dbReference type="ARBA" id="ARBA00022701"/>
    </source>
</evidence>
<dbReference type="Pfam" id="PF04130">
    <property type="entry name" value="GCP_C_terminal"/>
    <property type="match status" value="1"/>
</dbReference>
<feature type="region of interest" description="Disordered" evidence="6">
    <location>
        <begin position="153"/>
        <end position="179"/>
    </location>
</feature>
<dbReference type="InterPro" id="IPR042241">
    <property type="entry name" value="GCP_C_sf"/>
</dbReference>
<dbReference type="GO" id="GO:0051321">
    <property type="term" value="P:meiotic cell cycle"/>
    <property type="evidence" value="ECO:0007669"/>
    <property type="project" value="TreeGrafter"/>
</dbReference>
<organism evidence="10 11">
    <name type="scientific">Glutinoglossum americanum</name>
    <dbReference type="NCBI Taxonomy" id="1670608"/>
    <lineage>
        <taxon>Eukaryota</taxon>
        <taxon>Fungi</taxon>
        <taxon>Dikarya</taxon>
        <taxon>Ascomycota</taxon>
        <taxon>Pezizomycotina</taxon>
        <taxon>Geoglossomycetes</taxon>
        <taxon>Geoglossales</taxon>
        <taxon>Geoglossaceae</taxon>
        <taxon>Glutinoglossum</taxon>
    </lineage>
</organism>